<proteinExistence type="predicted"/>
<keyword evidence="2" id="KW-1185">Reference proteome</keyword>
<organism evidence="1 2">
    <name type="scientific">Miniphocaeibacter halophilus</name>
    <dbReference type="NCBI Taxonomy" id="2931922"/>
    <lineage>
        <taxon>Bacteria</taxon>
        <taxon>Bacillati</taxon>
        <taxon>Bacillota</taxon>
        <taxon>Tissierellia</taxon>
        <taxon>Tissierellales</taxon>
        <taxon>Peptoniphilaceae</taxon>
        <taxon>Miniphocaeibacter</taxon>
    </lineage>
</organism>
<accession>A0AC61MU18</accession>
<sequence length="224" mass="25636">MRVLIVEDEVRLSEAISEILKSEKYDVDVVHNGDEGLDYGLSDIYDCIILDVMLPGIDGFTILKELRKAKISTPILMLTAKDEISNKVEGLDYGADDYMTKPFDIEELLARIRSITRRQGQVYINNIEFEDLKLDLSNYNISTAEKSINLTAKEFEIMKLLMSNINIVVTKDELISKIWGYDSDAEDNNVEVYISFLRKKLKFIKSKVSIVTLRKLGYKLEYAG</sequence>
<dbReference type="EMBL" id="CP066744">
    <property type="protein sequence ID" value="QQK07819.1"/>
    <property type="molecule type" value="Genomic_DNA"/>
</dbReference>
<evidence type="ECO:0000313" key="2">
    <source>
        <dbReference type="Proteomes" id="UP000595814"/>
    </source>
</evidence>
<dbReference type="Proteomes" id="UP000595814">
    <property type="component" value="Chromosome"/>
</dbReference>
<reference evidence="1 2" key="1">
    <citation type="journal article" date="2022" name="Int. J. Syst. Evol. Microbiol.">
        <title>Miniphocaeibacter halophilus sp. nov., an ammonium-tolerant acetate-producing bacterium isolated from a biogas system.</title>
        <authorList>
            <person name="Schnurer A."/>
            <person name="Singh A."/>
            <person name="Bi S."/>
            <person name="Qiao W."/>
            <person name="Westerholm M."/>
        </authorList>
    </citation>
    <scope>NUCLEOTIDE SEQUENCE [LARGE SCALE GENOMIC DNA]</scope>
    <source>
        <strain evidence="1 2">AMB_01</strain>
    </source>
</reference>
<name>A0AC61MU18_9FIRM</name>
<evidence type="ECO:0000313" key="1">
    <source>
        <dbReference type="EMBL" id="QQK07819.1"/>
    </source>
</evidence>
<gene>
    <name evidence="1" type="ORF">JFY71_11160</name>
</gene>
<protein>
    <submittedName>
        <fullName evidence="1">Response regulator transcription factor</fullName>
    </submittedName>
</protein>